<organism evidence="1 2">
    <name type="scientific">Candidatus Falkowbacteria bacterium RBG_13_39_14</name>
    <dbReference type="NCBI Taxonomy" id="1797985"/>
    <lineage>
        <taxon>Bacteria</taxon>
        <taxon>Candidatus Falkowiibacteriota</taxon>
    </lineage>
</organism>
<dbReference type="Proteomes" id="UP000178323">
    <property type="component" value="Unassembled WGS sequence"/>
</dbReference>
<gene>
    <name evidence="1" type="ORF">A2Y83_00585</name>
</gene>
<proteinExistence type="predicted"/>
<protein>
    <recommendedName>
        <fullName evidence="3">2'-deoxynucleoside 5'-phosphate N-hydrolase 1</fullName>
    </recommendedName>
</protein>
<evidence type="ECO:0000313" key="2">
    <source>
        <dbReference type="Proteomes" id="UP000178323"/>
    </source>
</evidence>
<dbReference type="Gene3D" id="3.40.50.450">
    <property type="match status" value="1"/>
</dbReference>
<dbReference type="AlphaFoldDB" id="A0A1F5S954"/>
<sequence>MGGFDFFFPHDEINKGKFSREIIKECDALIAEVSIPSHGVGIELGWANAYNVPIIFIYKKGSKISGSLKTLSDIFIEYENVNDILEEIKSHYLNFHSSPLNDG</sequence>
<evidence type="ECO:0000313" key="1">
    <source>
        <dbReference type="EMBL" id="OGF22993.1"/>
    </source>
</evidence>
<reference evidence="1 2" key="1">
    <citation type="journal article" date="2016" name="Nat. Commun.">
        <title>Thousands of microbial genomes shed light on interconnected biogeochemical processes in an aquifer system.</title>
        <authorList>
            <person name="Anantharaman K."/>
            <person name="Brown C.T."/>
            <person name="Hug L.A."/>
            <person name="Sharon I."/>
            <person name="Castelle C.J."/>
            <person name="Probst A.J."/>
            <person name="Thomas B.C."/>
            <person name="Singh A."/>
            <person name="Wilkins M.J."/>
            <person name="Karaoz U."/>
            <person name="Brodie E.L."/>
            <person name="Williams K.H."/>
            <person name="Hubbard S.S."/>
            <person name="Banfield J.F."/>
        </authorList>
    </citation>
    <scope>NUCLEOTIDE SEQUENCE [LARGE SCALE GENOMIC DNA]</scope>
</reference>
<name>A0A1F5S954_9BACT</name>
<evidence type="ECO:0008006" key="3">
    <source>
        <dbReference type="Google" id="ProtNLM"/>
    </source>
</evidence>
<dbReference type="EMBL" id="MFFS01000005">
    <property type="protein sequence ID" value="OGF22993.1"/>
    <property type="molecule type" value="Genomic_DNA"/>
</dbReference>
<comment type="caution">
    <text evidence="1">The sequence shown here is derived from an EMBL/GenBank/DDBJ whole genome shotgun (WGS) entry which is preliminary data.</text>
</comment>
<accession>A0A1F5S954</accession>
<dbReference type="SUPFAM" id="SSF52309">
    <property type="entry name" value="N-(deoxy)ribosyltransferase-like"/>
    <property type="match status" value="1"/>
</dbReference>